<name>A0A6A4RC07_9RHOB</name>
<dbReference type="AlphaFoldDB" id="A0A6A4RC07"/>
<dbReference type="EMBL" id="WSFO01000012">
    <property type="protein sequence ID" value="KAE9627716.1"/>
    <property type="molecule type" value="Genomic_DNA"/>
</dbReference>
<accession>A0A6A4RC07</accession>
<dbReference type="InterPro" id="IPR018060">
    <property type="entry name" value="HTH_AraC"/>
</dbReference>
<dbReference type="Pfam" id="PF01965">
    <property type="entry name" value="DJ-1_PfpI"/>
    <property type="match status" value="1"/>
</dbReference>
<dbReference type="SUPFAM" id="SSF52317">
    <property type="entry name" value="Class I glutamine amidotransferase-like"/>
    <property type="match status" value="1"/>
</dbReference>
<dbReference type="SMART" id="SM00342">
    <property type="entry name" value="HTH_ARAC"/>
    <property type="match status" value="1"/>
</dbReference>
<dbReference type="GO" id="GO:0043565">
    <property type="term" value="F:sequence-specific DNA binding"/>
    <property type="evidence" value="ECO:0007669"/>
    <property type="project" value="InterPro"/>
</dbReference>
<feature type="domain" description="HTH araC/xylS-type" evidence="4">
    <location>
        <begin position="233"/>
        <end position="331"/>
    </location>
</feature>
<dbReference type="NCBIfam" id="NF006902">
    <property type="entry name" value="PRK09393.1"/>
    <property type="match status" value="1"/>
</dbReference>
<dbReference type="Gene3D" id="1.10.10.60">
    <property type="entry name" value="Homeodomain-like"/>
    <property type="match status" value="1"/>
</dbReference>
<dbReference type="PROSITE" id="PS00041">
    <property type="entry name" value="HTH_ARAC_FAMILY_1"/>
    <property type="match status" value="1"/>
</dbReference>
<keyword evidence="3" id="KW-0804">Transcription</keyword>
<dbReference type="InterPro" id="IPR009057">
    <property type="entry name" value="Homeodomain-like_sf"/>
</dbReference>
<dbReference type="PANTHER" id="PTHR43130">
    <property type="entry name" value="ARAC-FAMILY TRANSCRIPTIONAL REGULATOR"/>
    <property type="match status" value="1"/>
</dbReference>
<keyword evidence="1" id="KW-0805">Transcription regulation</keyword>
<gene>
    <name evidence="5" type="primary">ftrA</name>
    <name evidence="5" type="ORF">GP644_18620</name>
</gene>
<proteinExistence type="predicted"/>
<sequence>MPKLAEIAPNSKSLSPEALPPRVAALIYDGLCTFEYGIVAEVFGLSRPELGGNLFTFSSVQTEGKQNAAAGGLIVQATGTAQDLERADIIVVPGWRGKDEPVPEKLCALIRDCHARGALLFSICSGIYVLAAAGVLNGRSATTHWRYIDDFAQKYPDVTLRPNELYVDKGNIITSAGSSAGIDASVHIVRNYYGAEIANSVARRLVMHGHRHGGQAQFIEQPVAKPGGAHRLSDMMDQVRSTLAETHRITSMAKLAGMSPRTFQRQFQNHVGLPAVQWLAHERVTRACQLLETTTQSIEVISQTVGFESPDRLRYHFRSVLAVSPADYRKSFHRTAEPK</sequence>
<dbReference type="InterPro" id="IPR018062">
    <property type="entry name" value="HTH_AraC-typ_CS"/>
</dbReference>
<dbReference type="SUPFAM" id="SSF46689">
    <property type="entry name" value="Homeodomain-like"/>
    <property type="match status" value="2"/>
</dbReference>
<evidence type="ECO:0000256" key="2">
    <source>
        <dbReference type="ARBA" id="ARBA00023125"/>
    </source>
</evidence>
<keyword evidence="2" id="KW-0238">DNA-binding</keyword>
<dbReference type="CDD" id="cd03137">
    <property type="entry name" value="GATase1_AraC_1"/>
    <property type="match status" value="1"/>
</dbReference>
<dbReference type="InterPro" id="IPR029062">
    <property type="entry name" value="Class_I_gatase-like"/>
</dbReference>
<organism evidence="5 6">
    <name type="scientific">Parasedimentitalea maritima</name>
    <dbReference type="NCBI Taxonomy" id="2578117"/>
    <lineage>
        <taxon>Bacteria</taxon>
        <taxon>Pseudomonadati</taxon>
        <taxon>Pseudomonadota</taxon>
        <taxon>Alphaproteobacteria</taxon>
        <taxon>Rhodobacterales</taxon>
        <taxon>Paracoccaceae</taxon>
        <taxon>Parasedimentitalea</taxon>
    </lineage>
</organism>
<dbReference type="InterPro" id="IPR052158">
    <property type="entry name" value="INH-QAR"/>
</dbReference>
<dbReference type="PANTHER" id="PTHR43130:SF3">
    <property type="entry name" value="HTH-TYPE TRANSCRIPTIONAL REGULATOR RV1931C"/>
    <property type="match status" value="1"/>
</dbReference>
<dbReference type="Proteomes" id="UP000441586">
    <property type="component" value="Unassembled WGS sequence"/>
</dbReference>
<evidence type="ECO:0000256" key="3">
    <source>
        <dbReference type="ARBA" id="ARBA00023163"/>
    </source>
</evidence>
<evidence type="ECO:0000313" key="5">
    <source>
        <dbReference type="EMBL" id="KAE9627716.1"/>
    </source>
</evidence>
<dbReference type="GO" id="GO:0003700">
    <property type="term" value="F:DNA-binding transcription factor activity"/>
    <property type="evidence" value="ECO:0007669"/>
    <property type="project" value="InterPro"/>
</dbReference>
<dbReference type="InterPro" id="IPR002818">
    <property type="entry name" value="DJ-1/PfpI"/>
</dbReference>
<comment type="caution">
    <text evidence="5">The sequence shown here is derived from an EMBL/GenBank/DDBJ whole genome shotgun (WGS) entry which is preliminary data.</text>
</comment>
<dbReference type="Gene3D" id="3.40.50.880">
    <property type="match status" value="1"/>
</dbReference>
<dbReference type="PROSITE" id="PS01124">
    <property type="entry name" value="HTH_ARAC_FAMILY_2"/>
    <property type="match status" value="1"/>
</dbReference>
<reference evidence="5 6" key="1">
    <citation type="submission" date="2019-12" db="EMBL/GenBank/DDBJ databases">
        <authorList>
            <person name="Zhang Y.-J."/>
        </authorList>
    </citation>
    <scope>NUCLEOTIDE SEQUENCE [LARGE SCALE GENOMIC DNA]</scope>
    <source>
        <strain evidence="5 6">H18S-6</strain>
    </source>
</reference>
<dbReference type="Pfam" id="PF12833">
    <property type="entry name" value="HTH_18"/>
    <property type="match status" value="1"/>
</dbReference>
<evidence type="ECO:0000259" key="4">
    <source>
        <dbReference type="PROSITE" id="PS01124"/>
    </source>
</evidence>
<evidence type="ECO:0000256" key="1">
    <source>
        <dbReference type="ARBA" id="ARBA00023015"/>
    </source>
</evidence>
<protein>
    <submittedName>
        <fullName evidence="5">Transcriptional regulator FtrA</fullName>
    </submittedName>
</protein>
<evidence type="ECO:0000313" key="6">
    <source>
        <dbReference type="Proteomes" id="UP000441586"/>
    </source>
</evidence>